<feature type="non-terminal residue" evidence="1">
    <location>
        <position position="122"/>
    </location>
</feature>
<organism evidence="1 2">
    <name type="scientific">Aspergillus pseudodeflectus</name>
    <dbReference type="NCBI Taxonomy" id="176178"/>
    <lineage>
        <taxon>Eukaryota</taxon>
        <taxon>Fungi</taxon>
        <taxon>Dikarya</taxon>
        <taxon>Ascomycota</taxon>
        <taxon>Pezizomycotina</taxon>
        <taxon>Eurotiomycetes</taxon>
        <taxon>Eurotiomycetidae</taxon>
        <taxon>Eurotiales</taxon>
        <taxon>Aspergillaceae</taxon>
        <taxon>Aspergillus</taxon>
        <taxon>Aspergillus subgen. Nidulantes</taxon>
    </lineage>
</organism>
<dbReference type="EMBL" id="JBFXLR010000103">
    <property type="protein sequence ID" value="KAL2837085.1"/>
    <property type="molecule type" value="Genomic_DNA"/>
</dbReference>
<reference evidence="1 2" key="1">
    <citation type="submission" date="2024-07" db="EMBL/GenBank/DDBJ databases">
        <title>Section-level genome sequencing and comparative genomics of Aspergillus sections Usti and Cavernicolus.</title>
        <authorList>
            <consortium name="Lawrence Berkeley National Laboratory"/>
            <person name="Nybo J.L."/>
            <person name="Vesth T.C."/>
            <person name="Theobald S."/>
            <person name="Frisvad J.C."/>
            <person name="Larsen T.O."/>
            <person name="Kjaerboelling I."/>
            <person name="Rothschild-Mancinelli K."/>
            <person name="Lyhne E.K."/>
            <person name="Kogle M.E."/>
            <person name="Barry K."/>
            <person name="Clum A."/>
            <person name="Na H."/>
            <person name="Ledsgaard L."/>
            <person name="Lin J."/>
            <person name="Lipzen A."/>
            <person name="Kuo A."/>
            <person name="Riley R."/>
            <person name="Mondo S."/>
            <person name="LaButti K."/>
            <person name="Haridas S."/>
            <person name="Pangalinan J."/>
            <person name="Salamov A.A."/>
            <person name="Simmons B.A."/>
            <person name="Magnuson J.K."/>
            <person name="Chen J."/>
            <person name="Drula E."/>
            <person name="Henrissat B."/>
            <person name="Wiebenga A."/>
            <person name="Lubbers R.J."/>
            <person name="Gomes A.C."/>
            <person name="Macurrencykelacurrency M.R."/>
            <person name="Stajich J."/>
            <person name="Grigoriev I.V."/>
            <person name="Mortensen U.H."/>
            <person name="De vries R.P."/>
            <person name="Baker S.E."/>
            <person name="Andersen M.R."/>
        </authorList>
    </citation>
    <scope>NUCLEOTIDE SEQUENCE [LARGE SCALE GENOMIC DNA]</scope>
    <source>
        <strain evidence="1 2">CBS 756.74</strain>
    </source>
</reference>
<gene>
    <name evidence="1" type="ORF">BJX68DRAFT_250029</name>
</gene>
<evidence type="ECO:0000313" key="2">
    <source>
        <dbReference type="Proteomes" id="UP001610444"/>
    </source>
</evidence>
<comment type="caution">
    <text evidence="1">The sequence shown here is derived from an EMBL/GenBank/DDBJ whole genome shotgun (WGS) entry which is preliminary data.</text>
</comment>
<name>A0ABR4JAK8_9EURO</name>
<dbReference type="Proteomes" id="UP001610444">
    <property type="component" value="Unassembled WGS sequence"/>
</dbReference>
<proteinExistence type="predicted"/>
<protein>
    <submittedName>
        <fullName evidence="1">Uncharacterized protein</fullName>
    </submittedName>
</protein>
<evidence type="ECO:0000313" key="1">
    <source>
        <dbReference type="EMBL" id="KAL2837085.1"/>
    </source>
</evidence>
<dbReference type="RefSeq" id="XP_070892385.1">
    <property type="nucleotide sequence ID" value="XM_071042201.1"/>
</dbReference>
<accession>A0ABR4JAK8</accession>
<keyword evidence="2" id="KW-1185">Reference proteome</keyword>
<dbReference type="GeneID" id="98157365"/>
<sequence length="122" mass="13721">MCRGSPAAWYCVRIFRPTLELQLPETGAVCFNIEALSRGLQLDGDLDYLMHPSGTWIAVSYLVPRQYRKTAWSRSSNTVRGGAFLGRGTCQWKAYSHNLYQFQSNVPLRTRSGTRTRAASTA</sequence>